<gene>
    <name evidence="1" type="ORF">LPJ66_004270</name>
</gene>
<comment type="caution">
    <text evidence="1">The sequence shown here is derived from an EMBL/GenBank/DDBJ whole genome shotgun (WGS) entry which is preliminary data.</text>
</comment>
<dbReference type="EMBL" id="JANBPG010000502">
    <property type="protein sequence ID" value="KAJ1895969.1"/>
    <property type="molecule type" value="Genomic_DNA"/>
</dbReference>
<evidence type="ECO:0000313" key="1">
    <source>
        <dbReference type="EMBL" id="KAJ1895969.1"/>
    </source>
</evidence>
<dbReference type="Proteomes" id="UP001150581">
    <property type="component" value="Unassembled WGS sequence"/>
</dbReference>
<name>A0ACC1IM03_9FUNG</name>
<organism evidence="1 2">
    <name type="scientific">Kickxella alabastrina</name>
    <dbReference type="NCBI Taxonomy" id="61397"/>
    <lineage>
        <taxon>Eukaryota</taxon>
        <taxon>Fungi</taxon>
        <taxon>Fungi incertae sedis</taxon>
        <taxon>Zoopagomycota</taxon>
        <taxon>Kickxellomycotina</taxon>
        <taxon>Kickxellomycetes</taxon>
        <taxon>Kickxellales</taxon>
        <taxon>Kickxellaceae</taxon>
        <taxon>Kickxella</taxon>
    </lineage>
</organism>
<keyword evidence="2" id="KW-1185">Reference proteome</keyword>
<accession>A0ACC1IM03</accession>
<evidence type="ECO:0000313" key="2">
    <source>
        <dbReference type="Proteomes" id="UP001150581"/>
    </source>
</evidence>
<protein>
    <submittedName>
        <fullName evidence="1">Uncharacterized protein</fullName>
    </submittedName>
</protein>
<reference evidence="1" key="1">
    <citation type="submission" date="2022-07" db="EMBL/GenBank/DDBJ databases">
        <title>Phylogenomic reconstructions and comparative analyses of Kickxellomycotina fungi.</title>
        <authorList>
            <person name="Reynolds N.K."/>
            <person name="Stajich J.E."/>
            <person name="Barry K."/>
            <person name="Grigoriev I.V."/>
            <person name="Crous P."/>
            <person name="Smith M.E."/>
        </authorList>
    </citation>
    <scope>NUCLEOTIDE SEQUENCE</scope>
    <source>
        <strain evidence="1">Benny 63K</strain>
    </source>
</reference>
<sequence length="375" mass="37717">MDYRAAATRQLKEGAAAGSPASNKGGAAVTVQPAAALASAPAATTAPAPAPVTNATPNATTLGVAASGDLNKMKANASGKTNGNSTNNKKTTNFGGSAPLSYAATAAAKKLAATTSAATAAAATAAAAILAASASAPASDSAPAAGVSGTETSSIAVARKNGSVRAAPSQPLTSLVNAKVCLTLINGSTVEGVVFTYDVYSGVVALISETTGDALAEQQQLGQSNGSPSLGGNAKQQQQRTQIHIIKAANIKDLQVTDKSGDLVLPEVRPVAIGVIEARKQRSISQARERAARIGVGVSDVAQSIFEALSRTLPCRWSQNKIVVLDEVVIESPYGVENCRELASGSFSLQRVKKVLQGELNRIAAAQTTNTAAVT</sequence>
<proteinExistence type="predicted"/>